<keyword evidence="4" id="KW-0804">Transcription</keyword>
<dbReference type="Proteomes" id="UP001156664">
    <property type="component" value="Unassembled WGS sequence"/>
</dbReference>
<evidence type="ECO:0000313" key="8">
    <source>
        <dbReference type="Proteomes" id="UP001156664"/>
    </source>
</evidence>
<feature type="domain" description="HTH merR-type" evidence="5">
    <location>
        <begin position="11"/>
        <end position="80"/>
    </location>
</feature>
<keyword evidence="3" id="KW-0238">DNA-binding</keyword>
<sequence length="312" mass="34880">MNTRSEFEQPMFSIAAVERDTGLSKDTLRVWEKRYEFPVPARDEFGERIYPTEQVEKLRMIKRLLDAGHRPGKIIKLSADELSSLAAVSSAGTLVRMPADGVDELQDYLELIKQGKSDEFKQTMSRLVLTRGLRRFVVDVVAPMNVLVGDAWARGYFEIFEEHLYTEVIQVVLRNALSTIQTSFKGPRVLLTTLPNELHGLGLLMAECIFGIEGAHTISLGTQTPIYDIGLACQSKNVDVVALSFSSVQSSPAVVDAVMELKRNLPPNTEVWCGGASSALRKRKSDDFILLDTLDDIVSAVTNWRRRHPDRA</sequence>
<dbReference type="InterPro" id="IPR003759">
    <property type="entry name" value="Cbl-bd_cap"/>
</dbReference>
<evidence type="ECO:0000259" key="6">
    <source>
        <dbReference type="PROSITE" id="PS51332"/>
    </source>
</evidence>
<evidence type="ECO:0000256" key="3">
    <source>
        <dbReference type="ARBA" id="ARBA00023125"/>
    </source>
</evidence>
<dbReference type="SUPFAM" id="SSF46955">
    <property type="entry name" value="Putative DNA-binding domain"/>
    <property type="match status" value="1"/>
</dbReference>
<dbReference type="PROSITE" id="PS51332">
    <property type="entry name" value="B12_BINDING"/>
    <property type="match status" value="1"/>
</dbReference>
<dbReference type="PANTHER" id="PTHR30204:SF69">
    <property type="entry name" value="MERR-FAMILY TRANSCRIPTIONAL REGULATOR"/>
    <property type="match status" value="1"/>
</dbReference>
<dbReference type="CDD" id="cd01104">
    <property type="entry name" value="HTH_MlrA-CarA"/>
    <property type="match status" value="1"/>
</dbReference>
<dbReference type="Gene3D" id="1.10.1660.10">
    <property type="match status" value="1"/>
</dbReference>
<dbReference type="RefSeq" id="WP_284281535.1">
    <property type="nucleotide sequence ID" value="NZ_BSOJ01000019.1"/>
</dbReference>
<dbReference type="InterPro" id="IPR000551">
    <property type="entry name" value="MerR-type_HTH_dom"/>
</dbReference>
<feature type="domain" description="B12-binding" evidence="6">
    <location>
        <begin position="186"/>
        <end position="311"/>
    </location>
</feature>
<dbReference type="InterPro" id="IPR036724">
    <property type="entry name" value="Cobalamin-bd_sf"/>
</dbReference>
<organism evidence="7 8">
    <name type="scientific">Limnobacter litoralis</name>
    <dbReference type="NCBI Taxonomy" id="481366"/>
    <lineage>
        <taxon>Bacteria</taxon>
        <taxon>Pseudomonadati</taxon>
        <taxon>Pseudomonadota</taxon>
        <taxon>Betaproteobacteria</taxon>
        <taxon>Burkholderiales</taxon>
        <taxon>Burkholderiaceae</taxon>
        <taxon>Limnobacter</taxon>
    </lineage>
</organism>
<evidence type="ECO:0000256" key="1">
    <source>
        <dbReference type="ARBA" id="ARBA00022491"/>
    </source>
</evidence>
<dbReference type="InterPro" id="IPR006158">
    <property type="entry name" value="Cobalamin-bd"/>
</dbReference>
<dbReference type="Pfam" id="PF13411">
    <property type="entry name" value="MerR_1"/>
    <property type="match status" value="1"/>
</dbReference>
<dbReference type="SMART" id="SM00422">
    <property type="entry name" value="HTH_MERR"/>
    <property type="match status" value="1"/>
</dbReference>
<evidence type="ECO:0000259" key="5">
    <source>
        <dbReference type="PROSITE" id="PS50937"/>
    </source>
</evidence>
<gene>
    <name evidence="7" type="ORF">GCM10007875_19440</name>
</gene>
<dbReference type="Gene3D" id="3.40.50.280">
    <property type="entry name" value="Cobalamin-binding domain"/>
    <property type="match status" value="1"/>
</dbReference>
<keyword evidence="1" id="KW-0678">Repressor</keyword>
<evidence type="ECO:0000256" key="4">
    <source>
        <dbReference type="ARBA" id="ARBA00023163"/>
    </source>
</evidence>
<proteinExistence type="predicted"/>
<keyword evidence="8" id="KW-1185">Reference proteome</keyword>
<dbReference type="InterPro" id="IPR036594">
    <property type="entry name" value="Meth_synthase_dom"/>
</dbReference>
<dbReference type="InterPro" id="IPR009061">
    <property type="entry name" value="DNA-bd_dom_put_sf"/>
</dbReference>
<evidence type="ECO:0000256" key="2">
    <source>
        <dbReference type="ARBA" id="ARBA00023015"/>
    </source>
</evidence>
<evidence type="ECO:0000313" key="7">
    <source>
        <dbReference type="EMBL" id="GLR26854.1"/>
    </source>
</evidence>
<dbReference type="EMBL" id="BSOJ01000019">
    <property type="protein sequence ID" value="GLR26854.1"/>
    <property type="molecule type" value="Genomic_DNA"/>
</dbReference>
<comment type="caution">
    <text evidence="7">The sequence shown here is derived from an EMBL/GenBank/DDBJ whole genome shotgun (WGS) entry which is preliminary data.</text>
</comment>
<dbReference type="PROSITE" id="PS50937">
    <property type="entry name" value="HTH_MERR_2"/>
    <property type="match status" value="1"/>
</dbReference>
<protein>
    <recommendedName>
        <fullName evidence="9">Cobalamin-binding protein</fullName>
    </recommendedName>
</protein>
<keyword evidence="2" id="KW-0805">Transcription regulation</keyword>
<accession>A0ABQ5YVP2</accession>
<reference evidence="8" key="1">
    <citation type="journal article" date="2019" name="Int. J. Syst. Evol. Microbiol.">
        <title>The Global Catalogue of Microorganisms (GCM) 10K type strain sequencing project: providing services to taxonomists for standard genome sequencing and annotation.</title>
        <authorList>
            <consortium name="The Broad Institute Genomics Platform"/>
            <consortium name="The Broad Institute Genome Sequencing Center for Infectious Disease"/>
            <person name="Wu L."/>
            <person name="Ma J."/>
        </authorList>
    </citation>
    <scope>NUCLEOTIDE SEQUENCE [LARGE SCALE GENOMIC DNA]</scope>
    <source>
        <strain evidence="8">NBRC 105857</strain>
    </source>
</reference>
<dbReference type="PANTHER" id="PTHR30204">
    <property type="entry name" value="REDOX-CYCLING DRUG-SENSING TRANSCRIPTIONAL ACTIVATOR SOXR"/>
    <property type="match status" value="1"/>
</dbReference>
<dbReference type="Gene3D" id="1.10.1240.10">
    <property type="entry name" value="Methionine synthase domain"/>
    <property type="match status" value="1"/>
</dbReference>
<name>A0ABQ5YVP2_9BURK</name>
<dbReference type="SUPFAM" id="SSF52242">
    <property type="entry name" value="Cobalamin (vitamin B12)-binding domain"/>
    <property type="match status" value="1"/>
</dbReference>
<evidence type="ECO:0008006" key="9">
    <source>
        <dbReference type="Google" id="ProtNLM"/>
    </source>
</evidence>
<dbReference type="InterPro" id="IPR047057">
    <property type="entry name" value="MerR_fam"/>
</dbReference>
<dbReference type="Pfam" id="PF02607">
    <property type="entry name" value="B12-binding_2"/>
    <property type="match status" value="1"/>
</dbReference>